<name>A0A9P7MAP3_9HYPO</name>
<reference evidence="2 3" key="1">
    <citation type="journal article" date="2020" name="bioRxiv">
        <title>Whole genome comparisons of ergot fungi reveals the divergence and evolution of species within the genus Claviceps are the result of varying mechanisms driving genome evolution and host range expansion.</title>
        <authorList>
            <person name="Wyka S.A."/>
            <person name="Mondo S.J."/>
            <person name="Liu M."/>
            <person name="Dettman J."/>
            <person name="Nalam V."/>
            <person name="Broders K.D."/>
        </authorList>
    </citation>
    <scope>NUCLEOTIDE SEQUENCE [LARGE SCALE GENOMIC DNA]</scope>
    <source>
        <strain evidence="2 3">CCC 1485</strain>
    </source>
</reference>
<dbReference type="Pfam" id="PF00085">
    <property type="entry name" value="Thioredoxin"/>
    <property type="match status" value="1"/>
</dbReference>
<dbReference type="CDD" id="cd02947">
    <property type="entry name" value="TRX_family"/>
    <property type="match status" value="1"/>
</dbReference>
<dbReference type="Proteomes" id="UP000706124">
    <property type="component" value="Unassembled WGS sequence"/>
</dbReference>
<keyword evidence="3" id="KW-1185">Reference proteome</keyword>
<dbReference type="PANTHER" id="PTHR10438">
    <property type="entry name" value="THIOREDOXIN"/>
    <property type="match status" value="1"/>
</dbReference>
<dbReference type="InterPro" id="IPR050620">
    <property type="entry name" value="Thioredoxin_H-type-like"/>
</dbReference>
<feature type="domain" description="Thioredoxin" evidence="1">
    <location>
        <begin position="1"/>
        <end position="106"/>
    </location>
</feature>
<evidence type="ECO:0000313" key="3">
    <source>
        <dbReference type="Proteomes" id="UP000706124"/>
    </source>
</evidence>
<evidence type="ECO:0000313" key="2">
    <source>
        <dbReference type="EMBL" id="KAG5935698.1"/>
    </source>
</evidence>
<accession>A0A9P7MAP3</accession>
<organism evidence="2 3">
    <name type="scientific">Claviceps pazoutovae</name>
    <dbReference type="NCBI Taxonomy" id="1649127"/>
    <lineage>
        <taxon>Eukaryota</taxon>
        <taxon>Fungi</taxon>
        <taxon>Dikarya</taxon>
        <taxon>Ascomycota</taxon>
        <taxon>Pezizomycotina</taxon>
        <taxon>Sordariomycetes</taxon>
        <taxon>Hypocreomycetidae</taxon>
        <taxon>Hypocreales</taxon>
        <taxon>Clavicipitaceae</taxon>
        <taxon>Claviceps</taxon>
    </lineage>
</organism>
<dbReference type="PANTHER" id="PTHR10438:SF468">
    <property type="entry name" value="THIOREDOXIN-1-RELATED"/>
    <property type="match status" value="1"/>
</dbReference>
<gene>
    <name evidence="2" type="ORF">E4U60_003010</name>
</gene>
<dbReference type="Gene3D" id="3.40.30.10">
    <property type="entry name" value="Glutaredoxin"/>
    <property type="match status" value="1"/>
</dbReference>
<protein>
    <recommendedName>
        <fullName evidence="1">Thioredoxin domain-containing protein</fullName>
    </recommendedName>
</protein>
<dbReference type="SUPFAM" id="SSF52833">
    <property type="entry name" value="Thioredoxin-like"/>
    <property type="match status" value="1"/>
</dbReference>
<dbReference type="InterPro" id="IPR013766">
    <property type="entry name" value="Thioredoxin_domain"/>
</dbReference>
<comment type="caution">
    <text evidence="2">The sequence shown here is derived from an EMBL/GenBank/DDBJ whole genome shotgun (WGS) entry which is preliminary data.</text>
</comment>
<dbReference type="OrthoDB" id="10263751at2759"/>
<dbReference type="AlphaFoldDB" id="A0A9P7MAP3"/>
<proteinExistence type="predicted"/>
<evidence type="ECO:0000259" key="1">
    <source>
        <dbReference type="PROSITE" id="PS51352"/>
    </source>
</evidence>
<dbReference type="PROSITE" id="PS51352">
    <property type="entry name" value="THIOREDOXIN_2"/>
    <property type="match status" value="1"/>
</dbReference>
<dbReference type="InterPro" id="IPR036249">
    <property type="entry name" value="Thioredoxin-like_sf"/>
</dbReference>
<sequence>MPVHNIQSEQAFHKTISDNDFVIVNFFATQDEECKTLAPIFVEQANREDHQDIFFGKVDVHELVDLSKTLSVTKTPTFVAYKDGSKAGQIVEPGTQALLQFIGELA</sequence>
<dbReference type="EMBL" id="SRPO01000245">
    <property type="protein sequence ID" value="KAG5935698.1"/>
    <property type="molecule type" value="Genomic_DNA"/>
</dbReference>